<dbReference type="InterPro" id="IPR038765">
    <property type="entry name" value="Papain-like_cys_pep_sf"/>
</dbReference>
<organism evidence="1">
    <name type="scientific">Leptotrichia mesophila</name>
    <dbReference type="NCBI Taxonomy" id="3239303"/>
    <lineage>
        <taxon>Bacteria</taxon>
        <taxon>Fusobacteriati</taxon>
        <taxon>Fusobacteriota</taxon>
        <taxon>Fusobacteriia</taxon>
        <taxon>Fusobacteriales</taxon>
        <taxon>Leptotrichiaceae</taxon>
        <taxon>Leptotrichia</taxon>
    </lineage>
</organism>
<dbReference type="EMBL" id="CP165646">
    <property type="protein sequence ID" value="XDU63558.1"/>
    <property type="molecule type" value="Genomic_DNA"/>
</dbReference>
<dbReference type="InterPro" id="IPR024453">
    <property type="entry name" value="Peptidase_C92"/>
</dbReference>
<protein>
    <submittedName>
        <fullName evidence="1">YiiX/YebB-like N1pC/P60 family cysteine hydrolase</fullName>
    </submittedName>
</protein>
<accession>A0AB39V8C0</accession>
<evidence type="ECO:0000313" key="1">
    <source>
        <dbReference type="EMBL" id="XDU63558.1"/>
    </source>
</evidence>
<sequence length="190" mass="22097">MNICIKSNIRRILIFFIITLALLCKSKSEKYVWYTPREVIANVDMLEPGDILILSKRPTLRSMWGHAAVLNEHKKIVEFPSYSAGYSESPLYAWQNINRKIAIFRLKGINDKFKSELFKEINDTVTKPYGLTFHKNFDKRLYCSQFIYLVFKKAGERVGRDIDLDSNGGGWVMPFDIMDSPLLENIKLYS</sequence>
<name>A0AB39V8C0_9FUSO</name>
<reference evidence="1" key="1">
    <citation type="submission" date="2024-07" db="EMBL/GenBank/DDBJ databases">
        <authorList>
            <person name="Li X.-J."/>
            <person name="Wang X."/>
        </authorList>
    </citation>
    <scope>NUCLEOTIDE SEQUENCE</scope>
    <source>
        <strain evidence="1">HSP-342</strain>
    </source>
</reference>
<dbReference type="KEGG" id="lmes:AB8B23_06325"/>
<gene>
    <name evidence="1" type="ORF">AB8B23_06325</name>
</gene>
<dbReference type="RefSeq" id="WP_021744970.1">
    <property type="nucleotide sequence ID" value="NZ_CP165646.1"/>
</dbReference>
<dbReference type="Gene3D" id="3.90.1720.10">
    <property type="entry name" value="endopeptidase domain like (from Nostoc punctiforme)"/>
    <property type="match status" value="1"/>
</dbReference>
<dbReference type="SUPFAM" id="SSF54001">
    <property type="entry name" value="Cysteine proteinases"/>
    <property type="match status" value="1"/>
</dbReference>
<keyword evidence="1" id="KW-0378">Hydrolase</keyword>
<dbReference type="AlphaFoldDB" id="A0AB39V8C0"/>
<dbReference type="GO" id="GO:0016787">
    <property type="term" value="F:hydrolase activity"/>
    <property type="evidence" value="ECO:0007669"/>
    <property type="project" value="UniProtKB-KW"/>
</dbReference>
<proteinExistence type="predicted"/>
<dbReference type="Pfam" id="PF05708">
    <property type="entry name" value="Peptidase_C92"/>
    <property type="match status" value="1"/>
</dbReference>